<dbReference type="Pfam" id="PF00152">
    <property type="entry name" value="tRNA-synt_2"/>
    <property type="match status" value="1"/>
</dbReference>
<keyword evidence="7" id="KW-0030">Aminoacyl-tRNA synthetase</keyword>
<evidence type="ECO:0000256" key="4">
    <source>
        <dbReference type="ARBA" id="ARBA00022741"/>
    </source>
</evidence>
<reference evidence="9 10" key="1">
    <citation type="submission" date="2017-03" db="EMBL/GenBank/DDBJ databases">
        <title>Genome Survey of Euroglyphus maynei.</title>
        <authorList>
            <person name="Arlian L.G."/>
            <person name="Morgan M.S."/>
            <person name="Rider S.D."/>
        </authorList>
    </citation>
    <scope>NUCLEOTIDE SEQUENCE [LARGE SCALE GENOMIC DNA]</scope>
    <source>
        <strain evidence="9">Arlian Lab</strain>
        <tissue evidence="9">Whole body</tissue>
    </source>
</reference>
<keyword evidence="3" id="KW-0436">Ligase</keyword>
<organism evidence="9 10">
    <name type="scientific">Euroglyphus maynei</name>
    <name type="common">Mayne's house dust mite</name>
    <dbReference type="NCBI Taxonomy" id="6958"/>
    <lineage>
        <taxon>Eukaryota</taxon>
        <taxon>Metazoa</taxon>
        <taxon>Ecdysozoa</taxon>
        <taxon>Arthropoda</taxon>
        <taxon>Chelicerata</taxon>
        <taxon>Arachnida</taxon>
        <taxon>Acari</taxon>
        <taxon>Acariformes</taxon>
        <taxon>Sarcoptiformes</taxon>
        <taxon>Astigmata</taxon>
        <taxon>Psoroptidia</taxon>
        <taxon>Analgoidea</taxon>
        <taxon>Pyroglyphidae</taxon>
        <taxon>Pyroglyphinae</taxon>
        <taxon>Euroglyphus</taxon>
    </lineage>
</organism>
<keyword evidence="10" id="KW-1185">Reference proteome</keyword>
<evidence type="ECO:0000256" key="6">
    <source>
        <dbReference type="ARBA" id="ARBA00022917"/>
    </source>
</evidence>
<evidence type="ECO:0000313" key="10">
    <source>
        <dbReference type="Proteomes" id="UP000194236"/>
    </source>
</evidence>
<name>A0A1Y3AV30_EURMA</name>
<dbReference type="AlphaFoldDB" id="A0A1Y3AV30"/>
<keyword evidence="4" id="KW-0547">Nucleotide-binding</keyword>
<dbReference type="InterPro" id="IPR045864">
    <property type="entry name" value="aa-tRNA-synth_II/BPL/LPL"/>
</dbReference>
<evidence type="ECO:0000256" key="3">
    <source>
        <dbReference type="ARBA" id="ARBA00022598"/>
    </source>
</evidence>
<evidence type="ECO:0000256" key="7">
    <source>
        <dbReference type="ARBA" id="ARBA00023146"/>
    </source>
</evidence>
<evidence type="ECO:0000256" key="1">
    <source>
        <dbReference type="ARBA" id="ARBA00004496"/>
    </source>
</evidence>
<proteinExistence type="predicted"/>
<keyword evidence="5" id="KW-0067">ATP-binding</keyword>
<sequence length="97" mass="11565">MADPTGKELLLFFNPNFEPPKKPFKRMNYSDAIEYLKANDIRKDDGTFYEFGEDIPEMPERRMTDKIDEPIMLCRFPAEIKSFYMPRCKEDNRLTES</sequence>
<comment type="subcellular location">
    <subcellularLocation>
        <location evidence="1">Cytoplasm</location>
    </subcellularLocation>
</comment>
<dbReference type="EMBL" id="MUJZ01059863">
    <property type="protein sequence ID" value="OTF71658.1"/>
    <property type="molecule type" value="Genomic_DNA"/>
</dbReference>
<dbReference type="GO" id="GO:0006421">
    <property type="term" value="P:asparaginyl-tRNA aminoacylation"/>
    <property type="evidence" value="ECO:0007669"/>
    <property type="project" value="TreeGrafter"/>
</dbReference>
<dbReference type="Gene3D" id="3.30.930.10">
    <property type="entry name" value="Bira Bifunctional Protein, Domain 2"/>
    <property type="match status" value="1"/>
</dbReference>
<evidence type="ECO:0000256" key="5">
    <source>
        <dbReference type="ARBA" id="ARBA00022840"/>
    </source>
</evidence>
<dbReference type="Proteomes" id="UP000194236">
    <property type="component" value="Unassembled WGS sequence"/>
</dbReference>
<protein>
    <recommendedName>
        <fullName evidence="8">Aminoacyl-tRNA synthetase class II (D/K/N) domain-containing protein</fullName>
    </recommendedName>
</protein>
<dbReference type="PANTHER" id="PTHR22594">
    <property type="entry name" value="ASPARTYL/LYSYL-TRNA SYNTHETASE"/>
    <property type="match status" value="1"/>
</dbReference>
<keyword evidence="2" id="KW-0963">Cytoplasm</keyword>
<dbReference type="GO" id="GO:0005524">
    <property type="term" value="F:ATP binding"/>
    <property type="evidence" value="ECO:0007669"/>
    <property type="project" value="UniProtKB-KW"/>
</dbReference>
<dbReference type="OrthoDB" id="1931232at2759"/>
<evidence type="ECO:0000256" key="2">
    <source>
        <dbReference type="ARBA" id="ARBA00022490"/>
    </source>
</evidence>
<dbReference type="SUPFAM" id="SSF55681">
    <property type="entry name" value="Class II aaRS and biotin synthetases"/>
    <property type="match status" value="1"/>
</dbReference>
<dbReference type="InterPro" id="IPR004364">
    <property type="entry name" value="Aa-tRNA-synt_II"/>
</dbReference>
<dbReference type="PANTHER" id="PTHR22594:SF16">
    <property type="entry name" value="ASPARAGINE--TRNA LIGASE, CYTOPLASMIC"/>
    <property type="match status" value="1"/>
</dbReference>
<evidence type="ECO:0000313" key="9">
    <source>
        <dbReference type="EMBL" id="OTF71658.1"/>
    </source>
</evidence>
<accession>A0A1Y3AV30</accession>
<feature type="non-terminal residue" evidence="9">
    <location>
        <position position="97"/>
    </location>
</feature>
<comment type="caution">
    <text evidence="9">The sequence shown here is derived from an EMBL/GenBank/DDBJ whole genome shotgun (WGS) entry which is preliminary data.</text>
</comment>
<feature type="domain" description="Aminoacyl-tRNA synthetase class II (D/K/N)" evidence="8">
    <location>
        <begin position="19"/>
        <end position="94"/>
    </location>
</feature>
<dbReference type="GO" id="GO:0004816">
    <property type="term" value="F:asparagine-tRNA ligase activity"/>
    <property type="evidence" value="ECO:0007669"/>
    <property type="project" value="TreeGrafter"/>
</dbReference>
<dbReference type="GO" id="GO:0005737">
    <property type="term" value="C:cytoplasm"/>
    <property type="evidence" value="ECO:0007669"/>
    <property type="project" value="UniProtKB-SubCell"/>
</dbReference>
<gene>
    <name evidence="9" type="ORF">BLA29_014771</name>
</gene>
<keyword evidence="6" id="KW-0648">Protein biosynthesis</keyword>
<evidence type="ECO:0000259" key="8">
    <source>
        <dbReference type="Pfam" id="PF00152"/>
    </source>
</evidence>